<dbReference type="Proteomes" id="UP000663880">
    <property type="component" value="Unassembled WGS sequence"/>
</dbReference>
<dbReference type="AlphaFoldDB" id="A0A821LG38"/>
<protein>
    <submittedName>
        <fullName evidence="2">Uncharacterized protein</fullName>
    </submittedName>
</protein>
<proteinExistence type="predicted"/>
<organism evidence="2 3">
    <name type="scientific">Pieris macdunnoughi</name>
    <dbReference type="NCBI Taxonomy" id="345717"/>
    <lineage>
        <taxon>Eukaryota</taxon>
        <taxon>Metazoa</taxon>
        <taxon>Ecdysozoa</taxon>
        <taxon>Arthropoda</taxon>
        <taxon>Hexapoda</taxon>
        <taxon>Insecta</taxon>
        <taxon>Pterygota</taxon>
        <taxon>Neoptera</taxon>
        <taxon>Endopterygota</taxon>
        <taxon>Lepidoptera</taxon>
        <taxon>Glossata</taxon>
        <taxon>Ditrysia</taxon>
        <taxon>Papilionoidea</taxon>
        <taxon>Pieridae</taxon>
        <taxon>Pierinae</taxon>
        <taxon>Pieris</taxon>
    </lineage>
</organism>
<gene>
    <name evidence="2" type="ORF">PMACD_LOCUS651</name>
</gene>
<sequence length="92" mass="10705">MKCKREHEHHAADEWVMAKPSPFLSPNMEENNDQEDRVWITSKRRGPKPLSIDRSSEARRSPQARGNLSNFPDNLLWSDHALEAIYLVTNHI</sequence>
<evidence type="ECO:0000256" key="1">
    <source>
        <dbReference type="SAM" id="MobiDB-lite"/>
    </source>
</evidence>
<reference evidence="2" key="1">
    <citation type="submission" date="2021-02" db="EMBL/GenBank/DDBJ databases">
        <authorList>
            <person name="Steward A R."/>
        </authorList>
    </citation>
    <scope>NUCLEOTIDE SEQUENCE</scope>
</reference>
<accession>A0A821LG38</accession>
<name>A0A821LG38_9NEOP</name>
<keyword evidence="3" id="KW-1185">Reference proteome</keyword>
<comment type="caution">
    <text evidence="2">The sequence shown here is derived from an EMBL/GenBank/DDBJ whole genome shotgun (WGS) entry which is preliminary data.</text>
</comment>
<dbReference type="EMBL" id="CAJOBZ010000001">
    <property type="protein sequence ID" value="CAF4750548.1"/>
    <property type="molecule type" value="Genomic_DNA"/>
</dbReference>
<evidence type="ECO:0000313" key="3">
    <source>
        <dbReference type="Proteomes" id="UP000663880"/>
    </source>
</evidence>
<evidence type="ECO:0000313" key="2">
    <source>
        <dbReference type="EMBL" id="CAF4750548.1"/>
    </source>
</evidence>
<feature type="region of interest" description="Disordered" evidence="1">
    <location>
        <begin position="1"/>
        <end position="70"/>
    </location>
</feature>
<feature type="compositionally biased region" description="Basic and acidic residues" evidence="1">
    <location>
        <begin position="1"/>
        <end position="13"/>
    </location>
</feature>